<evidence type="ECO:0000256" key="4">
    <source>
        <dbReference type="ARBA" id="ARBA00022989"/>
    </source>
</evidence>
<dbReference type="Proteomes" id="UP000239434">
    <property type="component" value="Unassembled WGS sequence"/>
</dbReference>
<feature type="transmembrane region" description="Helical" evidence="6">
    <location>
        <begin position="41"/>
        <end position="65"/>
    </location>
</feature>
<evidence type="ECO:0000256" key="3">
    <source>
        <dbReference type="ARBA" id="ARBA00022692"/>
    </source>
</evidence>
<reference evidence="7 8" key="1">
    <citation type="submission" date="2018-02" db="EMBL/GenBank/DDBJ databases">
        <title>The draft genome of Phyllobacterium sp. 1N-3.</title>
        <authorList>
            <person name="Liu L."/>
            <person name="Li L."/>
            <person name="Zhang X."/>
            <person name="Wang T."/>
            <person name="Liang L."/>
        </authorList>
    </citation>
    <scope>NUCLEOTIDE SEQUENCE [LARGE SCALE GENOMIC DNA]</scope>
    <source>
        <strain evidence="7 8">1N-3</strain>
    </source>
</reference>
<proteinExistence type="predicted"/>
<keyword evidence="8" id="KW-1185">Reference proteome</keyword>
<feature type="transmembrane region" description="Helical" evidence="6">
    <location>
        <begin position="6"/>
        <end position="29"/>
    </location>
</feature>
<feature type="transmembrane region" description="Helical" evidence="6">
    <location>
        <begin position="193"/>
        <end position="211"/>
    </location>
</feature>
<keyword evidence="4 6" id="KW-1133">Transmembrane helix</keyword>
<comment type="subcellular location">
    <subcellularLocation>
        <location evidence="1">Cell membrane</location>
        <topology evidence="1">Multi-pass membrane protein</topology>
    </subcellularLocation>
</comment>
<name>A0A2S9IVH3_9HYPH</name>
<evidence type="ECO:0000256" key="5">
    <source>
        <dbReference type="ARBA" id="ARBA00023136"/>
    </source>
</evidence>
<accession>A0A2S9IVH3</accession>
<dbReference type="InterPro" id="IPR001123">
    <property type="entry name" value="LeuE-type"/>
</dbReference>
<keyword evidence="2" id="KW-1003">Cell membrane</keyword>
<feature type="transmembrane region" description="Helical" evidence="6">
    <location>
        <begin position="121"/>
        <end position="146"/>
    </location>
</feature>
<evidence type="ECO:0000313" key="7">
    <source>
        <dbReference type="EMBL" id="PRD44517.1"/>
    </source>
</evidence>
<keyword evidence="3 6" id="KW-0812">Transmembrane</keyword>
<evidence type="ECO:0000256" key="6">
    <source>
        <dbReference type="SAM" id="Phobius"/>
    </source>
</evidence>
<dbReference type="PANTHER" id="PTHR30086">
    <property type="entry name" value="ARGININE EXPORTER PROTEIN ARGO"/>
    <property type="match status" value="1"/>
</dbReference>
<dbReference type="Pfam" id="PF01810">
    <property type="entry name" value="LysE"/>
    <property type="match status" value="1"/>
</dbReference>
<evidence type="ECO:0000313" key="8">
    <source>
        <dbReference type="Proteomes" id="UP000239434"/>
    </source>
</evidence>
<dbReference type="GO" id="GO:0005886">
    <property type="term" value="C:plasma membrane"/>
    <property type="evidence" value="ECO:0007669"/>
    <property type="project" value="UniProtKB-SubCell"/>
</dbReference>
<feature type="transmembrane region" description="Helical" evidence="6">
    <location>
        <begin position="71"/>
        <end position="89"/>
    </location>
</feature>
<dbReference type="GO" id="GO:0015171">
    <property type="term" value="F:amino acid transmembrane transporter activity"/>
    <property type="evidence" value="ECO:0007669"/>
    <property type="project" value="TreeGrafter"/>
</dbReference>
<dbReference type="PIRSF" id="PIRSF006324">
    <property type="entry name" value="LeuE"/>
    <property type="match status" value="1"/>
</dbReference>
<organism evidence="7 8">
    <name type="scientific">Phyllobacterium phragmitis</name>
    <dbReference type="NCBI Taxonomy" id="2670329"/>
    <lineage>
        <taxon>Bacteria</taxon>
        <taxon>Pseudomonadati</taxon>
        <taxon>Pseudomonadota</taxon>
        <taxon>Alphaproteobacteria</taxon>
        <taxon>Hyphomicrobiales</taxon>
        <taxon>Phyllobacteriaceae</taxon>
        <taxon>Phyllobacterium</taxon>
    </lineage>
</organism>
<protein>
    <submittedName>
        <fullName evidence="7">Lysine transporter LysE</fullName>
    </submittedName>
</protein>
<dbReference type="PANTHER" id="PTHR30086:SF21">
    <property type="entry name" value="TRANSPORT PROTEIN"/>
    <property type="match status" value="1"/>
</dbReference>
<evidence type="ECO:0000256" key="2">
    <source>
        <dbReference type="ARBA" id="ARBA00022475"/>
    </source>
</evidence>
<gene>
    <name evidence="7" type="ORF">C5748_07580</name>
</gene>
<dbReference type="RefSeq" id="WP_105741401.1">
    <property type="nucleotide sequence ID" value="NZ_PVBR01000004.1"/>
</dbReference>
<keyword evidence="5 6" id="KW-0472">Membrane</keyword>
<feature type="transmembrane region" description="Helical" evidence="6">
    <location>
        <begin position="158"/>
        <end position="181"/>
    </location>
</feature>
<sequence>MPYVIEFAGLMAVFSILIVSPGADFALVVRQSIVHGRRAAIITSIGIGCSLLFHIGYTILGIGLIVSKSLYLFSLLKWAGAAYLIYLGVKALREKNVGTPEIAADIREGSSEADGISVLRCFLMGFVTNALNPKAVLFFLSLFSTLVSHETPIAVQGVYGLLMAGCLIAWFVAVSTFFTLASVRERFVAWGRWFNRVTGMVFIGLGIKLATQQAN</sequence>
<evidence type="ECO:0000256" key="1">
    <source>
        <dbReference type="ARBA" id="ARBA00004651"/>
    </source>
</evidence>
<dbReference type="AlphaFoldDB" id="A0A2S9IVH3"/>
<dbReference type="EMBL" id="PVBR01000004">
    <property type="protein sequence ID" value="PRD44517.1"/>
    <property type="molecule type" value="Genomic_DNA"/>
</dbReference>
<comment type="caution">
    <text evidence="7">The sequence shown here is derived from an EMBL/GenBank/DDBJ whole genome shotgun (WGS) entry which is preliminary data.</text>
</comment>